<protein>
    <submittedName>
        <fullName evidence="1">Uncharacterized protein</fullName>
    </submittedName>
</protein>
<name>A0A251VJ66_HELAN</name>
<accession>A0A251VJ66</accession>
<evidence type="ECO:0000313" key="1">
    <source>
        <dbReference type="EMBL" id="OTG35645.1"/>
    </source>
</evidence>
<reference evidence="2" key="1">
    <citation type="journal article" date="2017" name="Nature">
        <title>The sunflower genome provides insights into oil metabolism, flowering and Asterid evolution.</title>
        <authorList>
            <person name="Badouin H."/>
            <person name="Gouzy J."/>
            <person name="Grassa C.J."/>
            <person name="Murat F."/>
            <person name="Staton S.E."/>
            <person name="Cottret L."/>
            <person name="Lelandais-Briere C."/>
            <person name="Owens G.L."/>
            <person name="Carrere S."/>
            <person name="Mayjonade B."/>
            <person name="Legrand L."/>
            <person name="Gill N."/>
            <person name="Kane N.C."/>
            <person name="Bowers J.E."/>
            <person name="Hubner S."/>
            <person name="Bellec A."/>
            <person name="Berard A."/>
            <person name="Berges H."/>
            <person name="Blanchet N."/>
            <person name="Boniface M.C."/>
            <person name="Brunel D."/>
            <person name="Catrice O."/>
            <person name="Chaidir N."/>
            <person name="Claudel C."/>
            <person name="Donnadieu C."/>
            <person name="Faraut T."/>
            <person name="Fievet G."/>
            <person name="Helmstetter N."/>
            <person name="King M."/>
            <person name="Knapp S.J."/>
            <person name="Lai Z."/>
            <person name="Le Paslier M.C."/>
            <person name="Lippi Y."/>
            <person name="Lorenzon L."/>
            <person name="Mandel J.R."/>
            <person name="Marage G."/>
            <person name="Marchand G."/>
            <person name="Marquand E."/>
            <person name="Bret-Mestries E."/>
            <person name="Morien E."/>
            <person name="Nambeesan S."/>
            <person name="Nguyen T."/>
            <person name="Pegot-Espagnet P."/>
            <person name="Pouilly N."/>
            <person name="Raftis F."/>
            <person name="Sallet E."/>
            <person name="Schiex T."/>
            <person name="Thomas J."/>
            <person name="Vandecasteele C."/>
            <person name="Vares D."/>
            <person name="Vear F."/>
            <person name="Vautrin S."/>
            <person name="Crespi M."/>
            <person name="Mangin B."/>
            <person name="Burke J.M."/>
            <person name="Salse J."/>
            <person name="Munos S."/>
            <person name="Vincourt P."/>
            <person name="Rieseberg L.H."/>
            <person name="Langlade N.B."/>
        </authorList>
    </citation>
    <scope>NUCLEOTIDE SEQUENCE [LARGE SCALE GENOMIC DNA]</scope>
    <source>
        <strain evidence="2">cv. SF193</strain>
    </source>
</reference>
<dbReference type="AlphaFoldDB" id="A0A251VJ66"/>
<dbReference type="Proteomes" id="UP000215914">
    <property type="component" value="Chromosome 2"/>
</dbReference>
<evidence type="ECO:0000313" key="2">
    <source>
        <dbReference type="Proteomes" id="UP000215914"/>
    </source>
</evidence>
<dbReference type="InParanoid" id="A0A251VJ66"/>
<proteinExistence type="predicted"/>
<sequence length="124" mass="14947">MGIYIPMLCSFCVRSKRQKDRHSRDRESILSRTHTHLESLQNRFVNIELVTEPFIRINTSGVNRLDSLFDRKMICRSVNRILRPDDLLWVYIYPCCVHFVLEARDRKIDIREIERVFCQEHTHT</sequence>
<organism evidence="1 2">
    <name type="scientific">Helianthus annuus</name>
    <name type="common">Common sunflower</name>
    <dbReference type="NCBI Taxonomy" id="4232"/>
    <lineage>
        <taxon>Eukaryota</taxon>
        <taxon>Viridiplantae</taxon>
        <taxon>Streptophyta</taxon>
        <taxon>Embryophyta</taxon>
        <taxon>Tracheophyta</taxon>
        <taxon>Spermatophyta</taxon>
        <taxon>Magnoliopsida</taxon>
        <taxon>eudicotyledons</taxon>
        <taxon>Gunneridae</taxon>
        <taxon>Pentapetalae</taxon>
        <taxon>asterids</taxon>
        <taxon>campanulids</taxon>
        <taxon>Asterales</taxon>
        <taxon>Asteraceae</taxon>
        <taxon>Asteroideae</taxon>
        <taxon>Heliantheae alliance</taxon>
        <taxon>Heliantheae</taxon>
        <taxon>Helianthus</taxon>
    </lineage>
</organism>
<dbReference type="EMBL" id="CM007891">
    <property type="protein sequence ID" value="OTG35645.1"/>
    <property type="molecule type" value="Genomic_DNA"/>
</dbReference>
<keyword evidence="2" id="KW-1185">Reference proteome</keyword>
<gene>
    <name evidence="1" type="ORF">HannXRQ_Chr02g0058971</name>
</gene>